<dbReference type="PANTHER" id="PTHR13634:SF0">
    <property type="entry name" value="RIBOSOME BIOGENESIS PROTEIN BRX1 HOMOLOG"/>
    <property type="match status" value="1"/>
</dbReference>
<evidence type="ECO:0000256" key="3">
    <source>
        <dbReference type="ARBA" id="ARBA00022517"/>
    </source>
</evidence>
<keyword evidence="3" id="KW-0690">Ribosome biogenesis</keyword>
<protein>
    <submittedName>
        <fullName evidence="7">Ribosome biogenesis protein, putative</fullName>
    </submittedName>
</protein>
<dbReference type="AlphaFoldDB" id="A0A0S4IP78"/>
<dbReference type="OMA" id="YRHRHLM"/>
<comment type="subcellular location">
    <subcellularLocation>
        <location evidence="1">Nucleus</location>
        <location evidence="1">Nucleolus</location>
    </subcellularLocation>
</comment>
<dbReference type="PROSITE" id="PS50833">
    <property type="entry name" value="BRIX"/>
    <property type="match status" value="1"/>
</dbReference>
<evidence type="ECO:0000259" key="6">
    <source>
        <dbReference type="PROSITE" id="PS50833"/>
    </source>
</evidence>
<dbReference type="EMBL" id="CYKH01000057">
    <property type="protein sequence ID" value="CUE66243.1"/>
    <property type="molecule type" value="Genomic_DNA"/>
</dbReference>
<dbReference type="Pfam" id="PF04427">
    <property type="entry name" value="Brix"/>
    <property type="match status" value="1"/>
</dbReference>
<keyword evidence="4" id="KW-0539">Nucleus</keyword>
<accession>A0A0S4IP78</accession>
<dbReference type="InterPro" id="IPR026532">
    <property type="entry name" value="BRX1"/>
</dbReference>
<dbReference type="GO" id="GO:0006364">
    <property type="term" value="P:rRNA processing"/>
    <property type="evidence" value="ECO:0007669"/>
    <property type="project" value="InterPro"/>
</dbReference>
<dbReference type="OrthoDB" id="1638493at2759"/>
<dbReference type="VEuPathDB" id="TriTrypDB:BSAL_51115"/>
<feature type="compositionally biased region" description="Basic residues" evidence="5">
    <location>
        <begin position="1"/>
        <end position="10"/>
    </location>
</feature>
<dbReference type="InterPro" id="IPR007109">
    <property type="entry name" value="Brix"/>
</dbReference>
<dbReference type="GO" id="GO:0005730">
    <property type="term" value="C:nucleolus"/>
    <property type="evidence" value="ECO:0007669"/>
    <property type="project" value="UniProtKB-SubCell"/>
</dbReference>
<dbReference type="SMART" id="SM00879">
    <property type="entry name" value="Brix"/>
    <property type="match status" value="1"/>
</dbReference>
<dbReference type="GO" id="GO:0019843">
    <property type="term" value="F:rRNA binding"/>
    <property type="evidence" value="ECO:0007669"/>
    <property type="project" value="InterPro"/>
</dbReference>
<evidence type="ECO:0000313" key="7">
    <source>
        <dbReference type="EMBL" id="CUE66243.1"/>
    </source>
</evidence>
<feature type="domain" description="Brix" evidence="6">
    <location>
        <begin position="60"/>
        <end position="253"/>
    </location>
</feature>
<dbReference type="PANTHER" id="PTHR13634">
    <property type="entry name" value="RIBOSOME BIOGENESIS PROTEIN BRIX"/>
    <property type="match status" value="1"/>
</dbReference>
<sequence length="311" mass="35553">MGKKAERTKRPREEVEEPVLEKAPVTTSTTEEAALPEEMLIKQPETIQRSLSTQKATNKQKCLVLGSRNMNGKDRHLLLDLRGLMPHSREHAKLAAGDDMGDQLTELASLHHCNSVMFVEAHRHDVAYMWLAQSPAGPSVKMQLNNIHTADSLRMAGNSLKFSRPLLHFDREFETIPHLRLVKSLLQLTFNTPRYHPKSKPFVDHVLSFMFLDGHIWFRNYQIVDNGNAAPSLLEIGPRFTMEPISIFNGCCKGNVLWKNPDAQAPTEVRRSRKLRQMLKAKENLYVKEKSDKHKEMYPQPADSVLDQVFL</sequence>
<gene>
    <name evidence="7" type="ORF">BSAL_51115</name>
</gene>
<comment type="similarity">
    <text evidence="2">Belongs to the BRX1 family.</text>
</comment>
<name>A0A0S4IP78_BODSA</name>
<organism evidence="7 8">
    <name type="scientific">Bodo saltans</name>
    <name type="common">Flagellated protozoan</name>
    <dbReference type="NCBI Taxonomy" id="75058"/>
    <lineage>
        <taxon>Eukaryota</taxon>
        <taxon>Discoba</taxon>
        <taxon>Euglenozoa</taxon>
        <taxon>Kinetoplastea</taxon>
        <taxon>Metakinetoplastina</taxon>
        <taxon>Eubodonida</taxon>
        <taxon>Bodonidae</taxon>
        <taxon>Bodo</taxon>
    </lineage>
</organism>
<feature type="region of interest" description="Disordered" evidence="5">
    <location>
        <begin position="1"/>
        <end position="32"/>
    </location>
</feature>
<evidence type="ECO:0000256" key="2">
    <source>
        <dbReference type="ARBA" id="ARBA00006369"/>
    </source>
</evidence>
<dbReference type="GO" id="GO:0000027">
    <property type="term" value="P:ribosomal large subunit assembly"/>
    <property type="evidence" value="ECO:0007669"/>
    <property type="project" value="TreeGrafter"/>
</dbReference>
<evidence type="ECO:0000256" key="4">
    <source>
        <dbReference type="ARBA" id="ARBA00023242"/>
    </source>
</evidence>
<reference evidence="8" key="1">
    <citation type="submission" date="2015-09" db="EMBL/GenBank/DDBJ databases">
        <authorList>
            <consortium name="Pathogen Informatics"/>
        </authorList>
    </citation>
    <scope>NUCLEOTIDE SEQUENCE [LARGE SCALE GENOMIC DNA]</scope>
    <source>
        <strain evidence="8">Lake Konstanz</strain>
    </source>
</reference>
<evidence type="ECO:0000313" key="8">
    <source>
        <dbReference type="Proteomes" id="UP000051952"/>
    </source>
</evidence>
<dbReference type="SUPFAM" id="SSF52954">
    <property type="entry name" value="Class II aaRS ABD-related"/>
    <property type="match status" value="1"/>
</dbReference>
<proteinExistence type="inferred from homology"/>
<keyword evidence="8" id="KW-1185">Reference proteome</keyword>
<evidence type="ECO:0000256" key="1">
    <source>
        <dbReference type="ARBA" id="ARBA00004604"/>
    </source>
</evidence>
<dbReference type="Proteomes" id="UP000051952">
    <property type="component" value="Unassembled WGS sequence"/>
</dbReference>
<evidence type="ECO:0000256" key="5">
    <source>
        <dbReference type="SAM" id="MobiDB-lite"/>
    </source>
</evidence>